<comment type="caution">
    <text evidence="8">The sequence shown here is derived from an EMBL/GenBank/DDBJ whole genome shotgun (WGS) entry which is preliminary data.</text>
</comment>
<evidence type="ECO:0000256" key="1">
    <source>
        <dbReference type="ARBA" id="ARBA00004561"/>
    </source>
</evidence>
<evidence type="ECO:0000256" key="2">
    <source>
        <dbReference type="ARBA" id="ARBA00006671"/>
    </source>
</evidence>
<dbReference type="PANTHER" id="PTHR33420">
    <property type="entry name" value="FIMBRIAL SUBUNIT ELFA-RELATED"/>
    <property type="match status" value="1"/>
</dbReference>
<dbReference type="Pfam" id="PF00419">
    <property type="entry name" value="Fimbrial"/>
    <property type="match status" value="1"/>
</dbReference>
<dbReference type="Proteomes" id="UP001146015">
    <property type="component" value="Unassembled WGS sequence"/>
</dbReference>
<dbReference type="RefSeq" id="WP_266178364.1">
    <property type="nucleotide sequence ID" value="NZ_JAPKNE010000001.1"/>
</dbReference>
<dbReference type="InterPro" id="IPR050263">
    <property type="entry name" value="Bact_Fimbrial_Adh_Pro"/>
</dbReference>
<dbReference type="Pfam" id="PF22003">
    <property type="entry name" value="MrkDrd"/>
    <property type="match status" value="1"/>
</dbReference>
<dbReference type="InterPro" id="IPR000259">
    <property type="entry name" value="Adhesion_dom_fimbrial"/>
</dbReference>
<keyword evidence="4" id="KW-0281">Fimbrium</keyword>
<comment type="subcellular location">
    <subcellularLocation>
        <location evidence="1">Fimbrium</location>
    </subcellularLocation>
</comment>
<dbReference type="InterPro" id="IPR008966">
    <property type="entry name" value="Adhesion_dom_sf"/>
</dbReference>
<dbReference type="InterPro" id="IPR036937">
    <property type="entry name" value="Adhesion_dom_fimbrial_sf"/>
</dbReference>
<dbReference type="EMBL" id="JAPKNE010000001">
    <property type="protein sequence ID" value="MCX5573199.1"/>
    <property type="molecule type" value="Genomic_DNA"/>
</dbReference>
<feature type="domain" description="Fimbrial-type adhesion" evidence="6">
    <location>
        <begin position="160"/>
        <end position="298"/>
    </location>
</feature>
<evidence type="ECO:0000256" key="3">
    <source>
        <dbReference type="ARBA" id="ARBA00022729"/>
    </source>
</evidence>
<sequence length="299" mass="31366">MNILKITLLLVGVALSRLALAGCDTLAPTLAMPESHIQFGKITVDSTLPVGGVIASISQPQNGEVGCVWSAEKWRSPGVGGEGVYQTNLKGVGIRMTQGGKVISTTARSPDAAIPGPLKIELIKTGEISGGVLENGIIAEQKTREAEPVRSLKLSGVNALAAATCTVTTPDVNVNLGFHRPGEFAENTVTAWQKFAIGLDCVQGTIVSVQFDFSIAPGRLVSTMPLDDAGSSSTAQGVGVQMFFADDTRIYPGEIVQDYLTSTNGGTEYINLKARYVQISTPVTAGKADATATFTMTYR</sequence>
<evidence type="ECO:0000313" key="8">
    <source>
        <dbReference type="EMBL" id="MCX5573199.1"/>
    </source>
</evidence>
<keyword evidence="9" id="KW-1185">Reference proteome</keyword>
<feature type="domain" description="MrkD-like receptor binding" evidence="7">
    <location>
        <begin position="37"/>
        <end position="141"/>
    </location>
</feature>
<dbReference type="PANTHER" id="PTHR33420:SF12">
    <property type="entry name" value="FIMBRIN-LIKE PROTEIN FIMI-RELATED"/>
    <property type="match status" value="1"/>
</dbReference>
<reference evidence="8" key="1">
    <citation type="submission" date="2022-11" db="EMBL/GenBank/DDBJ databases">
        <title>Biodiversity and phylogenetic relationships of bacteria.</title>
        <authorList>
            <person name="Machado R.A.R."/>
            <person name="Bhat A."/>
            <person name="Loulou A."/>
            <person name="Kallel S."/>
        </authorList>
    </citation>
    <scope>NUCLEOTIDE SEQUENCE</scope>
    <source>
        <strain evidence="8">E-TC7</strain>
    </source>
</reference>
<feature type="chain" id="PRO_5045996691" evidence="5">
    <location>
        <begin position="22"/>
        <end position="299"/>
    </location>
</feature>
<evidence type="ECO:0000259" key="7">
    <source>
        <dbReference type="Pfam" id="PF22003"/>
    </source>
</evidence>
<proteinExistence type="inferred from homology"/>
<feature type="signal peptide" evidence="5">
    <location>
        <begin position="1"/>
        <end position="21"/>
    </location>
</feature>
<evidence type="ECO:0000259" key="6">
    <source>
        <dbReference type="Pfam" id="PF00419"/>
    </source>
</evidence>
<evidence type="ECO:0000256" key="5">
    <source>
        <dbReference type="SAM" id="SignalP"/>
    </source>
</evidence>
<dbReference type="Gene3D" id="2.60.40.1090">
    <property type="entry name" value="Fimbrial-type adhesion domain"/>
    <property type="match status" value="1"/>
</dbReference>
<evidence type="ECO:0000256" key="4">
    <source>
        <dbReference type="ARBA" id="ARBA00023263"/>
    </source>
</evidence>
<protein>
    <submittedName>
        <fullName evidence="8">Fimbrial protein</fullName>
    </submittedName>
</protein>
<organism evidence="8 9">
    <name type="scientific">Enterobacter nematophilus</name>
    <dbReference type="NCBI Taxonomy" id="2994648"/>
    <lineage>
        <taxon>Bacteria</taxon>
        <taxon>Pseudomonadati</taxon>
        <taxon>Pseudomonadota</taxon>
        <taxon>Gammaproteobacteria</taxon>
        <taxon>Enterobacterales</taxon>
        <taxon>Enterobacteriaceae</taxon>
        <taxon>Enterobacter</taxon>
    </lineage>
</organism>
<comment type="similarity">
    <text evidence="2">Belongs to the fimbrial protein family.</text>
</comment>
<dbReference type="SUPFAM" id="SSF49401">
    <property type="entry name" value="Bacterial adhesins"/>
    <property type="match status" value="1"/>
</dbReference>
<keyword evidence="3 5" id="KW-0732">Signal</keyword>
<dbReference type="Gene3D" id="2.60.40.3310">
    <property type="match status" value="1"/>
</dbReference>
<gene>
    <name evidence="8" type="ORF">OSH03_04350</name>
</gene>
<dbReference type="InterPro" id="IPR054160">
    <property type="entry name" value="MrkD_recept-bd"/>
</dbReference>
<evidence type="ECO:0000313" key="9">
    <source>
        <dbReference type="Proteomes" id="UP001146015"/>
    </source>
</evidence>
<name>A0ABT3VTW1_9ENTR</name>
<accession>A0ABT3VTW1</accession>